<dbReference type="Proteomes" id="UP001056291">
    <property type="component" value="Chromosome"/>
</dbReference>
<dbReference type="EMBL" id="CP098747">
    <property type="protein sequence ID" value="USG60768.1"/>
    <property type="molecule type" value="Genomic_DNA"/>
</dbReference>
<protein>
    <submittedName>
        <fullName evidence="2">PAS domain-containing protein</fullName>
    </submittedName>
</protein>
<dbReference type="PROSITE" id="PS50112">
    <property type="entry name" value="PAS"/>
    <property type="match status" value="1"/>
</dbReference>
<organism evidence="2 3">
    <name type="scientific">Sneathiella marina</name>
    <dbReference type="NCBI Taxonomy" id="2950108"/>
    <lineage>
        <taxon>Bacteria</taxon>
        <taxon>Pseudomonadati</taxon>
        <taxon>Pseudomonadota</taxon>
        <taxon>Alphaproteobacteria</taxon>
        <taxon>Sneathiellales</taxon>
        <taxon>Sneathiellaceae</taxon>
        <taxon>Sneathiella</taxon>
    </lineage>
</organism>
<accession>A0ABY4W109</accession>
<dbReference type="SUPFAM" id="SSF55785">
    <property type="entry name" value="PYP-like sensor domain (PAS domain)"/>
    <property type="match status" value="1"/>
</dbReference>
<dbReference type="Pfam" id="PF08447">
    <property type="entry name" value="PAS_3"/>
    <property type="match status" value="1"/>
</dbReference>
<keyword evidence="3" id="KW-1185">Reference proteome</keyword>
<dbReference type="InterPro" id="IPR013655">
    <property type="entry name" value="PAS_fold_3"/>
</dbReference>
<sequence length="177" mass="20289">MVDRSTTGKEIFFDENEIIVSKTDLKGHLTYCNTLFLKLAGYMEHECLGQPHSMIRHPEMPRSVFKLLWDTIQNEEEIFAYVVNRAKNGDHYWVLAHVTISKDETGKVIGYHSNRRAPKRDILDNTIRPLYRELCAIEKQHNDRKAGLEASTQKLMETISGTGMEYGEFVAGLSRAA</sequence>
<name>A0ABY4W109_9PROT</name>
<evidence type="ECO:0000259" key="1">
    <source>
        <dbReference type="PROSITE" id="PS50112"/>
    </source>
</evidence>
<evidence type="ECO:0000313" key="2">
    <source>
        <dbReference type="EMBL" id="USG60768.1"/>
    </source>
</evidence>
<dbReference type="InterPro" id="IPR000014">
    <property type="entry name" value="PAS"/>
</dbReference>
<dbReference type="RefSeq" id="WP_251933648.1">
    <property type="nucleotide sequence ID" value="NZ_CP098747.1"/>
</dbReference>
<evidence type="ECO:0000313" key="3">
    <source>
        <dbReference type="Proteomes" id="UP001056291"/>
    </source>
</evidence>
<dbReference type="InterPro" id="IPR035965">
    <property type="entry name" value="PAS-like_dom_sf"/>
</dbReference>
<reference evidence="2" key="1">
    <citation type="submission" date="2022-06" db="EMBL/GenBank/DDBJ databases">
        <title>Sneathiella actinostolidae sp. nov., isolated from a sea anemonein the Western Pacific Ocean.</title>
        <authorList>
            <person name="Wei M.J."/>
        </authorList>
    </citation>
    <scope>NUCLEOTIDE SEQUENCE</scope>
    <source>
        <strain evidence="2">PHK-P5</strain>
    </source>
</reference>
<dbReference type="Gene3D" id="3.30.450.20">
    <property type="entry name" value="PAS domain"/>
    <property type="match status" value="1"/>
</dbReference>
<dbReference type="CDD" id="cd00130">
    <property type="entry name" value="PAS"/>
    <property type="match status" value="1"/>
</dbReference>
<feature type="domain" description="PAS" evidence="1">
    <location>
        <begin position="24"/>
        <end position="75"/>
    </location>
</feature>
<proteinExistence type="predicted"/>
<gene>
    <name evidence="2" type="ORF">NBZ79_16540</name>
</gene>
<dbReference type="NCBIfam" id="TIGR00229">
    <property type="entry name" value="sensory_box"/>
    <property type="match status" value="1"/>
</dbReference>